<protein>
    <recommendedName>
        <fullName evidence="5">E3 ubiquitin-protein ligase</fullName>
        <ecNumber evidence="5">2.3.2.27</ecNumber>
    </recommendedName>
</protein>
<dbReference type="CDD" id="cd16482">
    <property type="entry name" value="RING-H2_UBR1-like"/>
    <property type="match status" value="1"/>
</dbReference>
<dbReference type="SMART" id="SM00396">
    <property type="entry name" value="ZnF_UBR1"/>
    <property type="match status" value="1"/>
</dbReference>
<accession>A0AA35XN78</accession>
<evidence type="ECO:0000259" key="7">
    <source>
        <dbReference type="SMART" id="SM00396"/>
    </source>
</evidence>
<dbReference type="GO" id="GO:0008270">
    <property type="term" value="F:zinc ion binding"/>
    <property type="evidence" value="ECO:0007669"/>
    <property type="project" value="UniProtKB-UniRule"/>
</dbReference>
<evidence type="ECO:0000256" key="5">
    <source>
        <dbReference type="RuleBase" id="RU366018"/>
    </source>
</evidence>
<comment type="function">
    <text evidence="5">Ubiquitin ligase protein which is a component of the N-end rule pathway. Recognizes and binds to proteins bearing specific N-terminal residues that are destabilizing according to the N-end rule, leading to their ubiquitination and subsequent degradation.</text>
</comment>
<keyword evidence="5" id="KW-0833">Ubl conjugation pathway</keyword>
<dbReference type="Proteomes" id="UP001174909">
    <property type="component" value="Unassembled WGS sequence"/>
</dbReference>
<gene>
    <name evidence="8" type="ORF">GBAR_LOCUS31555</name>
</gene>
<dbReference type="Pfam" id="PF02207">
    <property type="entry name" value="zf-UBR"/>
    <property type="match status" value="1"/>
</dbReference>
<dbReference type="PANTHER" id="PTHR21497">
    <property type="entry name" value="UBIQUITIN LIGASE E3 ALPHA-RELATED"/>
    <property type="match status" value="1"/>
</dbReference>
<keyword evidence="6" id="KW-0175">Coiled coil</keyword>
<dbReference type="SUPFAM" id="SSF46785">
    <property type="entry name" value="Winged helix' DNA-binding domain"/>
    <property type="match status" value="1"/>
</dbReference>
<dbReference type="InterPro" id="IPR003769">
    <property type="entry name" value="ClpS_core"/>
</dbReference>
<evidence type="ECO:0000256" key="4">
    <source>
        <dbReference type="ARBA" id="ARBA00022833"/>
    </source>
</evidence>
<evidence type="ECO:0000256" key="6">
    <source>
        <dbReference type="SAM" id="Coils"/>
    </source>
</evidence>
<keyword evidence="3 5" id="KW-0863">Zinc-finger</keyword>
<evidence type="ECO:0000313" key="8">
    <source>
        <dbReference type="EMBL" id="CAI8057987.1"/>
    </source>
</evidence>
<keyword evidence="5" id="KW-0808">Transferase</keyword>
<evidence type="ECO:0000256" key="2">
    <source>
        <dbReference type="ARBA" id="ARBA00022723"/>
    </source>
</evidence>
<dbReference type="GO" id="GO:0005737">
    <property type="term" value="C:cytoplasm"/>
    <property type="evidence" value="ECO:0007669"/>
    <property type="project" value="TreeGrafter"/>
</dbReference>
<reference evidence="8" key="1">
    <citation type="submission" date="2023-03" db="EMBL/GenBank/DDBJ databases">
        <authorList>
            <person name="Steffen K."/>
            <person name="Cardenas P."/>
        </authorList>
    </citation>
    <scope>NUCLEOTIDE SEQUENCE</scope>
</reference>
<dbReference type="EMBL" id="CASHTH010004486">
    <property type="protein sequence ID" value="CAI8057987.1"/>
    <property type="molecule type" value="Genomic_DNA"/>
</dbReference>
<dbReference type="GO" id="GO:0071596">
    <property type="term" value="P:ubiquitin-dependent protein catabolic process via the N-end rule pathway"/>
    <property type="evidence" value="ECO:0007669"/>
    <property type="project" value="UniProtKB-UniRule"/>
</dbReference>
<feature type="non-terminal residue" evidence="8">
    <location>
        <position position="1304"/>
    </location>
</feature>
<keyword evidence="2 5" id="KW-0479">Metal-binding</keyword>
<keyword evidence="9" id="KW-1185">Reference proteome</keyword>
<proteinExistence type="inferred from homology"/>
<dbReference type="SUPFAM" id="SSF54736">
    <property type="entry name" value="ClpS-like"/>
    <property type="match status" value="1"/>
</dbReference>
<dbReference type="Pfam" id="PF02617">
    <property type="entry name" value="ClpS"/>
    <property type="match status" value="1"/>
</dbReference>
<dbReference type="GO" id="GO:0016567">
    <property type="term" value="P:protein ubiquitination"/>
    <property type="evidence" value="ECO:0007669"/>
    <property type="project" value="UniProtKB-UniRule"/>
</dbReference>
<feature type="coiled-coil region" evidence="6">
    <location>
        <begin position="912"/>
        <end position="939"/>
    </location>
</feature>
<name>A0AA35XN78_GEOBA</name>
<dbReference type="InterPro" id="IPR003126">
    <property type="entry name" value="Znf_UBR"/>
</dbReference>
<dbReference type="InterPro" id="IPR014719">
    <property type="entry name" value="Ribosomal_bL12_C/ClpS-like"/>
</dbReference>
<dbReference type="GO" id="GO:0000151">
    <property type="term" value="C:ubiquitin ligase complex"/>
    <property type="evidence" value="ECO:0007669"/>
    <property type="project" value="TreeGrafter"/>
</dbReference>
<comment type="similarity">
    <text evidence="5">Belongs to the E3 ubiquitin-protein ligase UBR1-like family.</text>
</comment>
<dbReference type="EC" id="2.3.2.27" evidence="5"/>
<sequence length="1304" mass="147043">MECFEHSEHKNHNYRLFASGGGGCCDCGDPEAWTSFVHCDIHKPTEQDEQDVDPVEALPSDLVDRARPFFSALLWYCMKMLCWEDPNSLPPTLMQAHTDQCLQNPSFLAFLYNDEDHSYDEVIYALTAHLKKTHTDAVALATFVDRKGRAVCAVGTQDTCQQDKERINTSIRSKPLKVMVFHSAVAAHQTCAVLCLSLLKELSEKLDAFRRLISEALVEVGSPSGRCILDYVFLSDHKMWITARLGWHRLVMSSIFMDTRCKPQLAVNLTNNYSELLKNFVADSHNHDVCASNVTVQLFTVPSLSRMLVKSHGLLERIVTTLTDLVTPCKNPDTGVLKLTSSSYKHSRVSYVMFDLRYVLRNRPESLADLREPVIEAFSKFIDLLGMVQNADPLKRQRGIHVEREQPWEILFNFLIVLQQPIQQFIQWCISDRAILVEAVRMTLRKHEQIAGRDHIPYKRHEVAPDLVGSSKMELFVFDIQKEAVSIHQPLARVLAGLLTGASAHNLSLPDLLQISSTDVQSPLFLMEVSSRVLVLAAQVNAGMWKRNGYSVARQVGAYQYHYPRGMMYDKDIVMLQAMAAVLDPSVFLYSVIHKFRLDTWIASPGSDPSVRRGESSEDALRFFLNEAEEFVFLFITIFCERWVAGVGEGVKEMDSLRRELVHKLFIAPLSHSQILKEFRMSERENEIDQLLKKVATLRKGGGMSKAVFVLRAEFEDEYNPFFYHYTRTDHSMAEDAQRRRIKAAGGILSPEAASPAELPPLCGPFQGVLRLTASPVTHRLFNCVFRQAADPVSKFWSDKLLHESLYLCAVMLREEDSSRPDSLASAAIGLHGANGFLEELVTLLCSRRAEEHKPLLSWIVQNLKKYREKSTGRSSPPTSAMNVQLEAGGSAVRDKEMAAILAQDKALAERKELVRKQKEKAMAQMQSMQRKFLEKNRQQMLDLEGPEVDEPDVGPSVAVKSPTLRAVGLTVLVGRPPETREEETCILCQADSKDAAVQDKVFVQAVCVQRSCVLRQSSTECSPADVKELDTKCDYLAARADQPLGMFTSGCGHHMHADCWKRFIESKQQEHGRRYFYPLPGQSVQWTSGEFLCPLCQSFSNSVVPLLPPVCSAPSEAPQANVGFSEWREIVDLAVDLAESKNVLEGNQPHLLWDKLSELFRNFKRPSSYLPGRPSERRDMISIFSQCTYMMAFKADPDERNERVCVAEWNNCAYTITSLEMNTRRQGQSLLSTLSSRQVDYLGSLVKIGLDPALRPSLNQLGSIVRRLVNSFLLESPPFSENPSILEIDAFSMMVSLPALHPF</sequence>
<dbReference type="Gene3D" id="2.10.110.30">
    <property type="match status" value="1"/>
</dbReference>
<dbReference type="Gene3D" id="3.30.1390.10">
    <property type="match status" value="1"/>
</dbReference>
<keyword evidence="4 5" id="KW-0862">Zinc</keyword>
<dbReference type="InterPro" id="IPR055194">
    <property type="entry name" value="UBR1-like_WH"/>
</dbReference>
<comment type="caution">
    <text evidence="8">The sequence shown here is derived from an EMBL/GenBank/DDBJ whole genome shotgun (WGS) entry which is preliminary data.</text>
</comment>
<dbReference type="GO" id="GO:0061630">
    <property type="term" value="F:ubiquitin protein ligase activity"/>
    <property type="evidence" value="ECO:0007669"/>
    <property type="project" value="UniProtKB-UniRule"/>
</dbReference>
<comment type="pathway">
    <text evidence="1 5">Protein modification; protein ubiquitination.</text>
</comment>
<evidence type="ECO:0000313" key="9">
    <source>
        <dbReference type="Proteomes" id="UP001174909"/>
    </source>
</evidence>
<comment type="catalytic activity">
    <reaction evidence="5">
        <text>S-ubiquitinyl-[E2 ubiquitin-conjugating enzyme]-L-cysteine + [acceptor protein]-L-lysine = [E2 ubiquitin-conjugating enzyme]-L-cysteine + N(6)-ubiquitinyl-[acceptor protein]-L-lysine.</text>
        <dbReference type="EC" id="2.3.2.27"/>
    </reaction>
</comment>
<dbReference type="PANTHER" id="PTHR21497:SF24">
    <property type="entry name" value="E3 UBIQUITIN-PROTEIN LIGASE UBR1"/>
    <property type="match status" value="1"/>
</dbReference>
<dbReference type="Pfam" id="PF22960">
    <property type="entry name" value="WHD_UBR1"/>
    <property type="match status" value="1"/>
</dbReference>
<evidence type="ECO:0000256" key="3">
    <source>
        <dbReference type="ARBA" id="ARBA00022771"/>
    </source>
</evidence>
<evidence type="ECO:0000256" key="1">
    <source>
        <dbReference type="ARBA" id="ARBA00004906"/>
    </source>
</evidence>
<dbReference type="InterPro" id="IPR036390">
    <property type="entry name" value="WH_DNA-bd_sf"/>
</dbReference>
<dbReference type="InterPro" id="IPR039164">
    <property type="entry name" value="UBR1-like"/>
</dbReference>
<feature type="domain" description="UBR-type" evidence="7">
    <location>
        <begin position="1"/>
        <end position="43"/>
    </location>
</feature>
<organism evidence="8 9">
    <name type="scientific">Geodia barretti</name>
    <name type="common">Barrett's horny sponge</name>
    <dbReference type="NCBI Taxonomy" id="519541"/>
    <lineage>
        <taxon>Eukaryota</taxon>
        <taxon>Metazoa</taxon>
        <taxon>Porifera</taxon>
        <taxon>Demospongiae</taxon>
        <taxon>Heteroscleromorpha</taxon>
        <taxon>Tetractinellida</taxon>
        <taxon>Astrophorina</taxon>
        <taxon>Geodiidae</taxon>
        <taxon>Geodia</taxon>
    </lineage>
</organism>